<reference evidence="1" key="1">
    <citation type="journal article" date="2015" name="Nature">
        <title>Complex archaea that bridge the gap between prokaryotes and eukaryotes.</title>
        <authorList>
            <person name="Spang A."/>
            <person name="Saw J.H."/>
            <person name="Jorgensen S.L."/>
            <person name="Zaremba-Niedzwiedzka K."/>
            <person name="Martijn J."/>
            <person name="Lind A.E."/>
            <person name="van Eijk R."/>
            <person name="Schleper C."/>
            <person name="Guy L."/>
            <person name="Ettema T.J."/>
        </authorList>
    </citation>
    <scope>NUCLEOTIDE SEQUENCE</scope>
</reference>
<dbReference type="EMBL" id="LAZR01019145">
    <property type="protein sequence ID" value="KKL93586.1"/>
    <property type="molecule type" value="Genomic_DNA"/>
</dbReference>
<comment type="caution">
    <text evidence="1">The sequence shown here is derived from an EMBL/GenBank/DDBJ whole genome shotgun (WGS) entry which is preliminary data.</text>
</comment>
<organism evidence="1">
    <name type="scientific">marine sediment metagenome</name>
    <dbReference type="NCBI Taxonomy" id="412755"/>
    <lineage>
        <taxon>unclassified sequences</taxon>
        <taxon>metagenomes</taxon>
        <taxon>ecological metagenomes</taxon>
    </lineage>
</organism>
<accession>A0A0F9GSG8</accession>
<sequence>MSVRPFGWVGVRVRPYAVASRRGAGGDPCRCCRRTYGAHIYYIGVREDRVASAAFTRVCREFYRILTQYWQCWRCGRPSYQPSAAYIDNQRGIACRARRFYVRACDPTVPQLCRECNAVVQSTSIAQRVDLRCDRCDKLIVYIGPCIITTCHICRPPLSRCMSSTIGTIRERVPPSDAPLTKRFRRWIMERSRRRNDADSHDEAFVLPWSRVWCQRPRPAPPIE</sequence>
<name>A0A0F9GSG8_9ZZZZ</name>
<evidence type="ECO:0000313" key="1">
    <source>
        <dbReference type="EMBL" id="KKL93586.1"/>
    </source>
</evidence>
<dbReference type="AlphaFoldDB" id="A0A0F9GSG8"/>
<proteinExistence type="predicted"/>
<protein>
    <submittedName>
        <fullName evidence="1">Uncharacterized protein</fullName>
    </submittedName>
</protein>
<gene>
    <name evidence="1" type="ORF">LCGC14_1873180</name>
</gene>